<evidence type="ECO:0000256" key="1">
    <source>
        <dbReference type="ARBA" id="ARBA00004613"/>
    </source>
</evidence>
<accession>A0ABX8GDJ7</accession>
<organism evidence="4 5">
    <name type="scientific">Exiguobacterium acetylicum</name>
    <name type="common">Brevibacterium acetylicum</name>
    <dbReference type="NCBI Taxonomy" id="41170"/>
    <lineage>
        <taxon>Bacteria</taxon>
        <taxon>Bacillati</taxon>
        <taxon>Bacillota</taxon>
        <taxon>Bacilli</taxon>
        <taxon>Bacillales</taxon>
        <taxon>Bacillales Family XII. Incertae Sedis</taxon>
        <taxon>Exiguobacterium</taxon>
    </lineage>
</organism>
<evidence type="ECO:0000256" key="2">
    <source>
        <dbReference type="ARBA" id="ARBA00022729"/>
    </source>
</evidence>
<evidence type="ECO:0000313" key="5">
    <source>
        <dbReference type="Proteomes" id="UP000679498"/>
    </source>
</evidence>
<evidence type="ECO:0000313" key="4">
    <source>
        <dbReference type="EMBL" id="QWB31729.1"/>
    </source>
</evidence>
<reference evidence="4 5" key="1">
    <citation type="submission" date="2021-05" db="EMBL/GenBank/DDBJ databases">
        <title>Biocontrol using Exiguobacterium acetylicum SI17 against litchi downy blight caused by Peronophythora litchii.</title>
        <authorList>
            <person name="Zheng L."/>
        </authorList>
    </citation>
    <scope>NUCLEOTIDE SEQUENCE [LARGE SCALE GENOMIC DNA]</scope>
    <source>
        <strain evidence="4 5">SI17</strain>
    </source>
</reference>
<protein>
    <submittedName>
        <fullName evidence="4">Polysaccharide deacetylase family protein</fullName>
    </submittedName>
</protein>
<sequence length="421" mass="48026">MKESKNMRRNWIIGGVALSLLLSGCGESEVSEKKSEKTRESQQKRQASQQAYIEKTIQRADRYAAQYDYDRAIKVLKPVRAKETNLKTEEYEQKKQALLPMKKTVPHLFFHSLIADPKQAFDGDRKEAGYDDYMVTQQEFERILDALYKNDYVLVRPTDLAKEANGKIVETPVRLPKGKHPLVLSQDDVNYYEYMEGDGFAKNLKVKDGKIVNTMVGKPDGAYDLVPIVDAFVQSHPDFSYKGAKGLLGITGYNGVLGYRSSYNQYGHNEKVETARKQAKQTAVALNKDGWQFASHTYGHIWVGKESVATIRADLKRYKQDVAPLIGKTPQLIYPYGSDVGDWHDYSGEKYRLLIDSGFRYFFNVDASQHAWKQIGPDYFRQARINVDGIRLRQAVAGKTSVLDPFFDAKEVFDSVRPERK</sequence>
<dbReference type="PANTHER" id="PTHR34216">
    <property type="match status" value="1"/>
</dbReference>
<gene>
    <name evidence="4" type="ORF">KKI46_09255</name>
</gene>
<dbReference type="InterPro" id="IPR011330">
    <property type="entry name" value="Glyco_hydro/deAcase_b/a-brl"/>
</dbReference>
<name>A0ABX8GDJ7_EXIAC</name>
<dbReference type="EMBL" id="CP075897">
    <property type="protein sequence ID" value="QWB31729.1"/>
    <property type="molecule type" value="Genomic_DNA"/>
</dbReference>
<dbReference type="Gene3D" id="3.20.20.370">
    <property type="entry name" value="Glycoside hydrolase/deacetylase"/>
    <property type="match status" value="1"/>
</dbReference>
<evidence type="ECO:0000259" key="3">
    <source>
        <dbReference type="Pfam" id="PF01522"/>
    </source>
</evidence>
<keyword evidence="2" id="KW-0732">Signal</keyword>
<dbReference type="Pfam" id="PF01522">
    <property type="entry name" value="Polysacc_deac_1"/>
    <property type="match status" value="1"/>
</dbReference>
<keyword evidence="5" id="KW-1185">Reference proteome</keyword>
<dbReference type="InterPro" id="IPR051398">
    <property type="entry name" value="Polysacch_Deacetylase"/>
</dbReference>
<dbReference type="PANTHER" id="PTHR34216:SF3">
    <property type="entry name" value="POLY-BETA-1,6-N-ACETYL-D-GLUCOSAMINE N-DEACETYLASE"/>
    <property type="match status" value="1"/>
</dbReference>
<comment type="subcellular location">
    <subcellularLocation>
        <location evidence="1">Secreted</location>
    </subcellularLocation>
</comment>
<proteinExistence type="predicted"/>
<dbReference type="PROSITE" id="PS51257">
    <property type="entry name" value="PROKAR_LIPOPROTEIN"/>
    <property type="match status" value="1"/>
</dbReference>
<dbReference type="Proteomes" id="UP000679498">
    <property type="component" value="Chromosome"/>
</dbReference>
<dbReference type="InterPro" id="IPR002509">
    <property type="entry name" value="NODB_dom"/>
</dbReference>
<feature type="domain" description="NodB homology" evidence="3">
    <location>
        <begin position="278"/>
        <end position="338"/>
    </location>
</feature>
<dbReference type="SUPFAM" id="SSF88713">
    <property type="entry name" value="Glycoside hydrolase/deacetylase"/>
    <property type="match status" value="1"/>
</dbReference>